<dbReference type="OrthoDB" id="4360000at2759"/>
<evidence type="ECO:0000313" key="2">
    <source>
        <dbReference type="Proteomes" id="UP000765509"/>
    </source>
</evidence>
<gene>
    <name evidence="1" type="ORF">O181_038900</name>
</gene>
<evidence type="ECO:0000313" key="1">
    <source>
        <dbReference type="EMBL" id="MBW0499185.1"/>
    </source>
</evidence>
<name>A0A9Q3DAL0_9BASI</name>
<sequence>MEYIYHKGYTHDFVTILPAVQIAYNTSQHSTKGKSSSRVEKRWNTVLPTDHFKKDLLYIHPTAKDFHDMLKIAHDTAGRYISEAKEYKKQRDQKNERVIFGTLHYHQIDRENAVEAILTEEFSRKHPVFPTYNTQDVVEVEDSPTFVKNIIKASKIRMNGKDQRQYLVIFKTQAADKDKWLEEHSIPDGNLHMRILRSSRRAEQYYQ</sequence>
<dbReference type="AlphaFoldDB" id="A0A9Q3DAL0"/>
<keyword evidence="2" id="KW-1185">Reference proteome</keyword>
<protein>
    <submittedName>
        <fullName evidence="1">Uncharacterized protein</fullName>
    </submittedName>
</protein>
<dbReference type="EMBL" id="AVOT02015137">
    <property type="protein sequence ID" value="MBW0499185.1"/>
    <property type="molecule type" value="Genomic_DNA"/>
</dbReference>
<organism evidence="1 2">
    <name type="scientific">Austropuccinia psidii MF-1</name>
    <dbReference type="NCBI Taxonomy" id="1389203"/>
    <lineage>
        <taxon>Eukaryota</taxon>
        <taxon>Fungi</taxon>
        <taxon>Dikarya</taxon>
        <taxon>Basidiomycota</taxon>
        <taxon>Pucciniomycotina</taxon>
        <taxon>Pucciniomycetes</taxon>
        <taxon>Pucciniales</taxon>
        <taxon>Sphaerophragmiaceae</taxon>
        <taxon>Austropuccinia</taxon>
    </lineage>
</organism>
<reference evidence="1" key="1">
    <citation type="submission" date="2021-03" db="EMBL/GenBank/DDBJ databases">
        <title>Draft genome sequence of rust myrtle Austropuccinia psidii MF-1, a brazilian biotype.</title>
        <authorList>
            <person name="Quecine M.C."/>
            <person name="Pachon D.M.R."/>
            <person name="Bonatelli M.L."/>
            <person name="Correr F.H."/>
            <person name="Franceschini L.M."/>
            <person name="Leite T.F."/>
            <person name="Margarido G.R.A."/>
            <person name="Almeida C.A."/>
            <person name="Ferrarezi J.A."/>
            <person name="Labate C.A."/>
        </authorList>
    </citation>
    <scope>NUCLEOTIDE SEQUENCE</scope>
    <source>
        <strain evidence="1">MF-1</strain>
    </source>
</reference>
<dbReference type="Proteomes" id="UP000765509">
    <property type="component" value="Unassembled WGS sequence"/>
</dbReference>
<comment type="caution">
    <text evidence="1">The sequence shown here is derived from an EMBL/GenBank/DDBJ whole genome shotgun (WGS) entry which is preliminary data.</text>
</comment>
<proteinExistence type="predicted"/>
<accession>A0A9Q3DAL0</accession>